<dbReference type="AlphaFoldDB" id="A0A4U5MF20"/>
<evidence type="ECO:0000313" key="2">
    <source>
        <dbReference type="Proteomes" id="UP000298663"/>
    </source>
</evidence>
<protein>
    <submittedName>
        <fullName evidence="1">Uncharacterized protein</fullName>
    </submittedName>
</protein>
<gene>
    <name evidence="1" type="ORF">L596_023883</name>
</gene>
<keyword evidence="2" id="KW-1185">Reference proteome</keyword>
<reference evidence="1 2" key="1">
    <citation type="journal article" date="2015" name="Genome Biol.">
        <title>Comparative genomics of Steinernema reveals deeply conserved gene regulatory networks.</title>
        <authorList>
            <person name="Dillman A.R."/>
            <person name="Macchietto M."/>
            <person name="Porter C.F."/>
            <person name="Rogers A."/>
            <person name="Williams B."/>
            <person name="Antoshechkin I."/>
            <person name="Lee M.M."/>
            <person name="Goodwin Z."/>
            <person name="Lu X."/>
            <person name="Lewis E.E."/>
            <person name="Goodrich-Blair H."/>
            <person name="Stock S.P."/>
            <person name="Adams B.J."/>
            <person name="Sternberg P.W."/>
            <person name="Mortazavi A."/>
        </authorList>
    </citation>
    <scope>NUCLEOTIDE SEQUENCE [LARGE SCALE GENOMIC DNA]</scope>
    <source>
        <strain evidence="1 2">ALL</strain>
    </source>
</reference>
<organism evidence="1 2">
    <name type="scientific">Steinernema carpocapsae</name>
    <name type="common">Entomopathogenic nematode</name>
    <dbReference type="NCBI Taxonomy" id="34508"/>
    <lineage>
        <taxon>Eukaryota</taxon>
        <taxon>Metazoa</taxon>
        <taxon>Ecdysozoa</taxon>
        <taxon>Nematoda</taxon>
        <taxon>Chromadorea</taxon>
        <taxon>Rhabditida</taxon>
        <taxon>Tylenchina</taxon>
        <taxon>Panagrolaimomorpha</taxon>
        <taxon>Strongyloidoidea</taxon>
        <taxon>Steinernematidae</taxon>
        <taxon>Steinernema</taxon>
    </lineage>
</organism>
<sequence length="101" mass="11376">MSPPHSPRHIASFACIPSPSIFSDFIEVVQSLVERDSTLPKKNFLGFGRTNLHPATNRTTETKKVLLWQSAIALNLINLRLHHFHQVAVNKLTPAFDHLVL</sequence>
<reference evidence="1 2" key="2">
    <citation type="journal article" date="2019" name="G3 (Bethesda)">
        <title>Hybrid Assembly of the Genome of the Entomopathogenic Nematode Steinernema carpocapsae Identifies the X-Chromosome.</title>
        <authorList>
            <person name="Serra L."/>
            <person name="Macchietto M."/>
            <person name="Macias-Munoz A."/>
            <person name="McGill C.J."/>
            <person name="Rodriguez I.M."/>
            <person name="Rodriguez B."/>
            <person name="Murad R."/>
            <person name="Mortazavi A."/>
        </authorList>
    </citation>
    <scope>NUCLEOTIDE SEQUENCE [LARGE SCALE GENOMIC DNA]</scope>
    <source>
        <strain evidence="1 2">ALL</strain>
    </source>
</reference>
<dbReference type="EMBL" id="AZBU02000008">
    <property type="protein sequence ID" value="TKR67788.1"/>
    <property type="molecule type" value="Genomic_DNA"/>
</dbReference>
<proteinExistence type="predicted"/>
<name>A0A4U5MF20_STECR</name>
<accession>A0A4U5MF20</accession>
<dbReference type="Proteomes" id="UP000298663">
    <property type="component" value="Unassembled WGS sequence"/>
</dbReference>
<comment type="caution">
    <text evidence="1">The sequence shown here is derived from an EMBL/GenBank/DDBJ whole genome shotgun (WGS) entry which is preliminary data.</text>
</comment>
<evidence type="ECO:0000313" key="1">
    <source>
        <dbReference type="EMBL" id="TKR67788.1"/>
    </source>
</evidence>